<dbReference type="Pfam" id="PF00501">
    <property type="entry name" value="AMP-binding"/>
    <property type="match status" value="1"/>
</dbReference>
<dbReference type="InterPro" id="IPR032821">
    <property type="entry name" value="PKS_assoc"/>
</dbReference>
<evidence type="ECO:0000256" key="3">
    <source>
        <dbReference type="ARBA" id="ARBA00022679"/>
    </source>
</evidence>
<dbReference type="SUPFAM" id="SSF52151">
    <property type="entry name" value="FabD/lysophospholipase-like"/>
    <property type="match status" value="1"/>
</dbReference>
<dbReference type="InterPro" id="IPR016036">
    <property type="entry name" value="Malonyl_transacylase_ACP-bd"/>
</dbReference>
<dbReference type="SUPFAM" id="SSF47336">
    <property type="entry name" value="ACP-like"/>
    <property type="match status" value="2"/>
</dbReference>
<dbReference type="PANTHER" id="PTHR43775">
    <property type="entry name" value="FATTY ACID SYNTHASE"/>
    <property type="match status" value="1"/>
</dbReference>
<evidence type="ECO:0000256" key="2">
    <source>
        <dbReference type="ARBA" id="ARBA00022553"/>
    </source>
</evidence>
<dbReference type="KEGG" id="salj:SMD11_6574"/>
<keyword evidence="3" id="KW-0808">Transferase</keyword>
<dbReference type="InterPro" id="IPR009081">
    <property type="entry name" value="PP-bd_ACP"/>
</dbReference>
<dbReference type="PROSITE" id="PS50075">
    <property type="entry name" value="CARRIER"/>
    <property type="match status" value="2"/>
</dbReference>
<dbReference type="Gene3D" id="3.40.366.10">
    <property type="entry name" value="Malonyl-Coenzyme A Acyl Carrier Protein, domain 2"/>
    <property type="match status" value="1"/>
</dbReference>
<sequence length="1720" mass="179101">MVSVHTDDYAIDPPADTAGVLGGFTLPEVFEAAAATAPDAVAVVDGDRSWTWRQWRVEVDALARGLQESGVTPGDVVAVRLPNCWEFETLHLAAAAVGAVLLPVHQGTSEADTRGLLTRAEPVLLVLSAAGGTAPEAARALLRDVPSLRSVLVTGAFEPEAGEPGIAPFDGLPAAWAGHTPRPVDVTPEMPLLLVPSSGTGSARPGLCVHSHDGLLSNTAAVTAEASDVFRRPVLTACPLTHLFGLQSMHTALFAACGQVLLTGWDPDRFLELARRHDPGVVFAVPAQLHDLVTRLAGPDGPTGFRPHQVRTAGAPVPSALAGDVEAVLGCGLAVVWGMSEAGTGTCTRPGDPAGSVGRPVNGSRVRVVDEHGAECPAGDTGELQFRGPGLFRGYFREPERTRSAVTEDGWLRTGDLAAVGPDGLVVLHGRATELINVGGRKFSAAEVQGLLAGLKGLGPLAVVGTPDPRLGECPTLVVTDHADPAIGLTEVTAFLRGLGVADHKIPLELAGVRALPLTPAGKLDRRALERLLAGNEAAPAPVRPGAAPPRSTEEALELVRTCVGRVLGRGDSPGPFSPDAGFRRLGLDSLLTVRLRNLLREETGLPLPATLAFDFPTPLAVARVLTGQEETAEEAPPAAGADSAEPVAIIGMACRLPGGVDSPRALWDLLADGTDTMSGFPTDRGWDLDRLFDDDPDRPGTTYAREGGFLHDAGHFDAGFFGLSDQEATATDPQQRLLLEAAWETFERAGIDPTSLKGTRTGVFTGAAHRDYAAGLAVAQGELEGMLGTGTAGSAVSGRLAYTYGLEGPALTVDTASSSSLVALHLACRSLRSGESTLALAGGVTVMASPAPFTHSARLRALSPGSRARAYADGADGSAWSEGAGLLLLERLSDARRNGHRVLALVRGSAVNQDGASNGLTAPSGPAQQRVIRQALADARLTPQDIDAVEGHGTGTPLGDPVEAQALLATYGRERPEGRPLWLGSVKSNIGHTQAAAGVVGVIKTVLAMRHGVLPRTLHVDAPTSRVDWSAGSVRLLDEARPWPRTDGRARRAGVSSFGLTGTNAHAILEEAPAEDDTETTAGTPEPATAAPAPWILSARSQAALRAQAQRLAERGQARLGLTAQDVAYSLATTRALHRHRAVISGPGHEELLSAAAGFGEGKRVSGVTVEHSAPGGLGIVFPGQGCQRLGMGREAAEAFPVFAAALREVCDVMDTLLERPLTSVMWADPDSEEADLLDECGYAQPALFAVQVALYRLFESWGVVPDLVAGHSAGETVATYVSGGLDLKDACVVTEARGRLMDELPPGGAMVAVRISESEVAPLLAELPGPVAIASVNAPNSVVLAGAEGPLAALTDRLNAAGHKTRRVAVNGAGHSPLVEPMLEELGAVARGLSYSTPTIPLVSTVTGRRMSPEDAHDPDHWVRHLRDAVRFTDAVDRIRDERITRFLELAPHPVLTPLIDECLEGADPGHGAALVPTLRAGEGERQALLTAVARLHAHGVPVDWHAVLPDARPVPLPTYPFQRRRFWLASDPTGRAVAGPVGDAADEVATADGAPELAARLAGLEEPAQDALILSLVLDEISAVLGDEAGIDESGQTFKLMGVTSVSAVELRNRIHTATGVRLPATLVYDHPTPEAVVRLIRERLRPSATALPPRDVASVVAELESLLASGAEVSGETVARLKAMAAGRDAETPSTGALDLASASDDDLFRLMDGVG</sequence>
<dbReference type="CDD" id="cd00833">
    <property type="entry name" value="PKS"/>
    <property type="match status" value="1"/>
</dbReference>
<name>A0A1Z2LCU9_9ACTN</name>
<dbReference type="SMART" id="SM00825">
    <property type="entry name" value="PKS_KS"/>
    <property type="match status" value="1"/>
</dbReference>
<dbReference type="RefSeq" id="WP_087929817.1">
    <property type="nucleotide sequence ID" value="NZ_CP021744.1"/>
</dbReference>
<feature type="domain" description="Carrier" evidence="7">
    <location>
        <begin position="1571"/>
        <end position="1648"/>
    </location>
</feature>
<keyword evidence="6" id="KW-0012">Acyltransferase</keyword>
<dbReference type="InterPro" id="IPR014043">
    <property type="entry name" value="Acyl_transferase_dom"/>
</dbReference>
<dbReference type="PANTHER" id="PTHR43775:SF51">
    <property type="entry name" value="INACTIVE PHENOLPHTHIOCEROL SYNTHESIS POLYKETIDE SYNTHASE TYPE I PKS1-RELATED"/>
    <property type="match status" value="1"/>
</dbReference>
<dbReference type="SUPFAM" id="SSF53901">
    <property type="entry name" value="Thiolase-like"/>
    <property type="match status" value="1"/>
</dbReference>
<dbReference type="Gene3D" id="3.40.50.12780">
    <property type="entry name" value="N-terminal domain of ligase-like"/>
    <property type="match status" value="1"/>
</dbReference>
<dbReference type="PROSITE" id="PS00012">
    <property type="entry name" value="PHOSPHOPANTETHEINE"/>
    <property type="match status" value="1"/>
</dbReference>
<evidence type="ECO:0000256" key="6">
    <source>
        <dbReference type="ARBA" id="ARBA00023315"/>
    </source>
</evidence>
<dbReference type="InterPro" id="IPR016035">
    <property type="entry name" value="Acyl_Trfase/lysoPLipase"/>
</dbReference>
<dbReference type="GO" id="GO:0033068">
    <property type="term" value="P:macrolide biosynthetic process"/>
    <property type="evidence" value="ECO:0007669"/>
    <property type="project" value="UniProtKB-ARBA"/>
</dbReference>
<dbReference type="SMART" id="SM00827">
    <property type="entry name" value="PKS_AT"/>
    <property type="match status" value="1"/>
</dbReference>
<dbReference type="Pfam" id="PF00109">
    <property type="entry name" value="ketoacyl-synt"/>
    <property type="match status" value="1"/>
</dbReference>
<dbReference type="InterPro" id="IPR016039">
    <property type="entry name" value="Thiolase-like"/>
</dbReference>
<evidence type="ECO:0000256" key="5">
    <source>
        <dbReference type="ARBA" id="ARBA00023268"/>
    </source>
</evidence>
<feature type="domain" description="Ketosynthase family 3 (KS3)" evidence="8">
    <location>
        <begin position="645"/>
        <end position="1072"/>
    </location>
</feature>
<dbReference type="InterPro" id="IPR045851">
    <property type="entry name" value="AMP-bd_C_sf"/>
</dbReference>
<keyword evidence="1" id="KW-0596">Phosphopantetheine</keyword>
<dbReference type="Pfam" id="PF02801">
    <property type="entry name" value="Ketoacyl-synt_C"/>
    <property type="match status" value="1"/>
</dbReference>
<dbReference type="Pfam" id="PF00698">
    <property type="entry name" value="Acyl_transf_1"/>
    <property type="match status" value="1"/>
</dbReference>
<keyword evidence="5" id="KW-0511">Multifunctional enzyme</keyword>
<dbReference type="Pfam" id="PF00550">
    <property type="entry name" value="PP-binding"/>
    <property type="match status" value="2"/>
</dbReference>
<dbReference type="GO" id="GO:0006633">
    <property type="term" value="P:fatty acid biosynthetic process"/>
    <property type="evidence" value="ECO:0007669"/>
    <property type="project" value="TreeGrafter"/>
</dbReference>
<accession>A0A1Z2LCU9</accession>
<gene>
    <name evidence="9" type="ORF">SMD11_6574</name>
</gene>
<dbReference type="Proteomes" id="UP000195755">
    <property type="component" value="Chromosome"/>
</dbReference>
<dbReference type="InterPro" id="IPR020841">
    <property type="entry name" value="PKS_Beta-ketoAc_synthase_dom"/>
</dbReference>
<dbReference type="FunFam" id="3.40.47.10:FF:000019">
    <property type="entry name" value="Polyketide synthase type I"/>
    <property type="match status" value="1"/>
</dbReference>
<dbReference type="InterPro" id="IPR050091">
    <property type="entry name" value="PKS_NRPS_Biosynth_Enz"/>
</dbReference>
<dbReference type="Gene3D" id="1.10.1200.10">
    <property type="entry name" value="ACP-like"/>
    <property type="match status" value="2"/>
</dbReference>
<protein>
    <recommendedName>
        <fullName evidence="11">Acyl transferase</fullName>
    </recommendedName>
</protein>
<dbReference type="InterPro" id="IPR014031">
    <property type="entry name" value="Ketoacyl_synth_C"/>
</dbReference>
<dbReference type="SUPFAM" id="SSF56801">
    <property type="entry name" value="Acetyl-CoA synthetase-like"/>
    <property type="match status" value="1"/>
</dbReference>
<evidence type="ECO:0000256" key="4">
    <source>
        <dbReference type="ARBA" id="ARBA00023194"/>
    </source>
</evidence>
<keyword evidence="2" id="KW-0597">Phosphoprotein</keyword>
<dbReference type="InterPro" id="IPR036736">
    <property type="entry name" value="ACP-like_sf"/>
</dbReference>
<evidence type="ECO:0008006" key="11">
    <source>
        <dbReference type="Google" id="ProtNLM"/>
    </source>
</evidence>
<dbReference type="InterPro" id="IPR014030">
    <property type="entry name" value="Ketoacyl_synth_N"/>
</dbReference>
<organism evidence="9 10">
    <name type="scientific">Streptomyces albireticuli</name>
    <dbReference type="NCBI Taxonomy" id="1940"/>
    <lineage>
        <taxon>Bacteria</taxon>
        <taxon>Bacillati</taxon>
        <taxon>Actinomycetota</taxon>
        <taxon>Actinomycetes</taxon>
        <taxon>Kitasatosporales</taxon>
        <taxon>Streptomycetaceae</taxon>
        <taxon>Streptomyces</taxon>
    </lineage>
</organism>
<dbReference type="InterPro" id="IPR020806">
    <property type="entry name" value="PKS_PP-bd"/>
</dbReference>
<dbReference type="SUPFAM" id="SSF55048">
    <property type="entry name" value="Probable ACP-binding domain of malonyl-CoA ACP transacylase"/>
    <property type="match status" value="1"/>
</dbReference>
<evidence type="ECO:0000259" key="8">
    <source>
        <dbReference type="PROSITE" id="PS52004"/>
    </source>
</evidence>
<dbReference type="InterPro" id="IPR042099">
    <property type="entry name" value="ANL_N_sf"/>
</dbReference>
<dbReference type="InterPro" id="IPR000873">
    <property type="entry name" value="AMP-dep_synth/lig_dom"/>
</dbReference>
<dbReference type="GO" id="GO:0031177">
    <property type="term" value="F:phosphopantetheine binding"/>
    <property type="evidence" value="ECO:0007669"/>
    <property type="project" value="InterPro"/>
</dbReference>
<dbReference type="Gene3D" id="3.30.70.3290">
    <property type="match status" value="1"/>
</dbReference>
<dbReference type="EMBL" id="CP021744">
    <property type="protein sequence ID" value="ARZ72150.1"/>
    <property type="molecule type" value="Genomic_DNA"/>
</dbReference>
<proteinExistence type="predicted"/>
<dbReference type="SMART" id="SM00823">
    <property type="entry name" value="PKS_PP"/>
    <property type="match status" value="2"/>
</dbReference>
<keyword evidence="4" id="KW-0045">Antibiotic biosynthesis</keyword>
<dbReference type="Pfam" id="PF16197">
    <property type="entry name" value="KAsynt_C_assoc"/>
    <property type="match status" value="1"/>
</dbReference>
<evidence type="ECO:0000256" key="1">
    <source>
        <dbReference type="ARBA" id="ARBA00022450"/>
    </source>
</evidence>
<dbReference type="OrthoDB" id="9778690at2"/>
<evidence type="ECO:0000313" key="10">
    <source>
        <dbReference type="Proteomes" id="UP000195755"/>
    </source>
</evidence>
<dbReference type="PROSITE" id="PS52004">
    <property type="entry name" value="KS3_2"/>
    <property type="match status" value="1"/>
</dbReference>
<evidence type="ECO:0000259" key="7">
    <source>
        <dbReference type="PROSITE" id="PS50075"/>
    </source>
</evidence>
<dbReference type="GO" id="GO:0004312">
    <property type="term" value="F:fatty acid synthase activity"/>
    <property type="evidence" value="ECO:0007669"/>
    <property type="project" value="TreeGrafter"/>
</dbReference>
<evidence type="ECO:0000313" key="9">
    <source>
        <dbReference type="EMBL" id="ARZ72150.1"/>
    </source>
</evidence>
<dbReference type="InterPro" id="IPR006162">
    <property type="entry name" value="Ppantetheine_attach_site"/>
</dbReference>
<dbReference type="Gene3D" id="3.40.47.10">
    <property type="match status" value="1"/>
</dbReference>
<dbReference type="InterPro" id="IPR001227">
    <property type="entry name" value="Ac_transferase_dom_sf"/>
</dbReference>
<dbReference type="Gene3D" id="3.30.300.30">
    <property type="match status" value="1"/>
</dbReference>
<feature type="domain" description="Carrier" evidence="7">
    <location>
        <begin position="554"/>
        <end position="630"/>
    </location>
</feature>
<reference evidence="9 10" key="1">
    <citation type="submission" date="2017-06" db="EMBL/GenBank/DDBJ databases">
        <title>Streptomyces albireticuli Genome sequencing and assembly.</title>
        <authorList>
            <person name="Wang Y."/>
            <person name="Du B."/>
            <person name="Ding Y."/>
            <person name="Liu H."/>
            <person name="Hou Q."/>
            <person name="Liu K."/>
            <person name="Yao L."/>
            <person name="Wang C."/>
        </authorList>
    </citation>
    <scope>NUCLEOTIDE SEQUENCE [LARGE SCALE GENOMIC DNA]</scope>
    <source>
        <strain evidence="9 10">MDJK11</strain>
    </source>
</reference>